<evidence type="ECO:0000259" key="11">
    <source>
        <dbReference type="Pfam" id="PF21760"/>
    </source>
</evidence>
<keyword evidence="2 9" id="KW-0813">Transport</keyword>
<dbReference type="InterPro" id="IPR054384">
    <property type="entry name" value="SecDF_P1_head"/>
</dbReference>
<evidence type="ECO:0000256" key="7">
    <source>
        <dbReference type="ARBA" id="ARBA00023010"/>
    </source>
</evidence>
<keyword evidence="5 9" id="KW-0653">Protein transport</keyword>
<reference evidence="14" key="1">
    <citation type="submission" date="2016-10" db="EMBL/GenBank/DDBJ databases">
        <authorList>
            <person name="Varghese N."/>
            <person name="Submissions S."/>
        </authorList>
    </citation>
    <scope>NUCLEOTIDE SEQUENCE [LARGE SCALE GENOMIC DNA]</scope>
    <source>
        <strain evidence="14">OK042</strain>
    </source>
</reference>
<protein>
    <recommendedName>
        <fullName evidence="9">Protein translocase subunit SecD</fullName>
    </recommendedName>
</protein>
<dbReference type="GO" id="GO:0043952">
    <property type="term" value="P:protein transport by the Sec complex"/>
    <property type="evidence" value="ECO:0007669"/>
    <property type="project" value="UniProtKB-UniRule"/>
</dbReference>
<evidence type="ECO:0000313" key="14">
    <source>
        <dbReference type="Proteomes" id="UP000198915"/>
    </source>
</evidence>
<dbReference type="Gene3D" id="1.20.1640.10">
    <property type="entry name" value="Multidrug efflux transporter AcrB transmembrane domain"/>
    <property type="match status" value="1"/>
</dbReference>
<evidence type="ECO:0000256" key="8">
    <source>
        <dbReference type="ARBA" id="ARBA00023136"/>
    </source>
</evidence>
<comment type="caution">
    <text evidence="9">Lacks conserved residue(s) required for the propagation of feature annotation.</text>
</comment>
<feature type="domain" description="SecDF P1 head subdomain" evidence="12">
    <location>
        <begin position="123"/>
        <end position="218"/>
    </location>
</feature>
<evidence type="ECO:0000259" key="10">
    <source>
        <dbReference type="Pfam" id="PF02355"/>
    </source>
</evidence>
<organism evidence="13 14">
    <name type="scientific">Brevibacillus centrosporus</name>
    <dbReference type="NCBI Taxonomy" id="54910"/>
    <lineage>
        <taxon>Bacteria</taxon>
        <taxon>Bacillati</taxon>
        <taxon>Bacillota</taxon>
        <taxon>Bacilli</taxon>
        <taxon>Bacillales</taxon>
        <taxon>Paenibacillaceae</taxon>
        <taxon>Brevibacillus</taxon>
    </lineage>
</organism>
<dbReference type="InterPro" id="IPR005791">
    <property type="entry name" value="SecD"/>
</dbReference>
<keyword evidence="6 9" id="KW-1133">Transmembrane helix</keyword>
<accession>A0A1I3WNF5</accession>
<dbReference type="InterPro" id="IPR022813">
    <property type="entry name" value="SecD/SecF_arch_bac"/>
</dbReference>
<proteinExistence type="inferred from homology"/>
<dbReference type="Pfam" id="PF22599">
    <property type="entry name" value="SecDF_P1_head"/>
    <property type="match status" value="1"/>
</dbReference>
<dbReference type="NCBIfam" id="TIGR01129">
    <property type="entry name" value="secD"/>
    <property type="match status" value="1"/>
</dbReference>
<keyword evidence="3 9" id="KW-1003">Cell membrane</keyword>
<dbReference type="Pfam" id="PF02355">
    <property type="entry name" value="SecD_SecF_C"/>
    <property type="match status" value="1"/>
</dbReference>
<evidence type="ECO:0000313" key="13">
    <source>
        <dbReference type="EMBL" id="SFK08407.1"/>
    </source>
</evidence>
<dbReference type="InterPro" id="IPR055344">
    <property type="entry name" value="SecD_SecF_C_bact"/>
</dbReference>
<gene>
    <name evidence="9" type="primary">secD</name>
    <name evidence="13" type="ORF">SAMN05518846_108208</name>
</gene>
<feature type="transmembrane region" description="Helical" evidence="9">
    <location>
        <begin position="264"/>
        <end position="281"/>
    </location>
</feature>
<dbReference type="Proteomes" id="UP000198915">
    <property type="component" value="Unassembled WGS sequence"/>
</dbReference>
<evidence type="ECO:0000256" key="2">
    <source>
        <dbReference type="ARBA" id="ARBA00022448"/>
    </source>
</evidence>
<feature type="transmembrane region" description="Helical" evidence="9">
    <location>
        <begin position="335"/>
        <end position="357"/>
    </location>
</feature>
<evidence type="ECO:0000256" key="4">
    <source>
        <dbReference type="ARBA" id="ARBA00022692"/>
    </source>
</evidence>
<name>A0A1I3WNF5_9BACL</name>
<dbReference type="STRING" id="1884381.SAMN05518846_108208"/>
<dbReference type="PANTHER" id="PTHR30081">
    <property type="entry name" value="PROTEIN-EXPORT MEMBRANE PROTEIN SEC"/>
    <property type="match status" value="1"/>
</dbReference>
<keyword evidence="14" id="KW-1185">Reference proteome</keyword>
<dbReference type="GO" id="GO:0065002">
    <property type="term" value="P:intracellular protein transmembrane transport"/>
    <property type="evidence" value="ECO:0007669"/>
    <property type="project" value="UniProtKB-UniRule"/>
</dbReference>
<dbReference type="FunFam" id="1.20.1640.10:FF:000004">
    <property type="entry name" value="Protein translocase subunit SecD"/>
    <property type="match status" value="1"/>
</dbReference>
<dbReference type="SUPFAM" id="SSF82866">
    <property type="entry name" value="Multidrug efflux transporter AcrB transmembrane domain"/>
    <property type="match status" value="1"/>
</dbReference>
<dbReference type="Pfam" id="PF21760">
    <property type="entry name" value="SecD_1st"/>
    <property type="match status" value="1"/>
</dbReference>
<dbReference type="RefSeq" id="WP_092269458.1">
    <property type="nucleotide sequence ID" value="NZ_BJOE01000023.1"/>
</dbReference>
<dbReference type="GO" id="GO:0006605">
    <property type="term" value="P:protein targeting"/>
    <property type="evidence" value="ECO:0007669"/>
    <property type="project" value="UniProtKB-UniRule"/>
</dbReference>
<dbReference type="GO" id="GO:0005886">
    <property type="term" value="C:plasma membrane"/>
    <property type="evidence" value="ECO:0007669"/>
    <property type="project" value="UniProtKB-SubCell"/>
</dbReference>
<comment type="function">
    <text evidence="9">Part of the Sec protein translocase complex. Interacts with the SecYEG preprotein conducting channel. SecDF uses the proton motive force (PMF) to complete protein translocation after the ATP-dependent function of SecA.</text>
</comment>
<evidence type="ECO:0000259" key="12">
    <source>
        <dbReference type="Pfam" id="PF22599"/>
    </source>
</evidence>
<dbReference type="InterPro" id="IPR048631">
    <property type="entry name" value="SecD_1st"/>
</dbReference>
<keyword evidence="4 9" id="KW-0812">Transmembrane</keyword>
<feature type="transmembrane region" description="Helical" evidence="9">
    <location>
        <begin position="363"/>
        <end position="391"/>
    </location>
</feature>
<keyword evidence="8 9" id="KW-0472">Membrane</keyword>
<feature type="domain" description="Protein export membrane protein SecD/SecF C-terminal" evidence="10">
    <location>
        <begin position="219"/>
        <end position="386"/>
    </location>
</feature>
<dbReference type="Gene3D" id="3.30.1360.200">
    <property type="match status" value="1"/>
</dbReference>
<evidence type="ECO:0000256" key="3">
    <source>
        <dbReference type="ARBA" id="ARBA00022475"/>
    </source>
</evidence>
<dbReference type="HAMAP" id="MF_01463_B">
    <property type="entry name" value="SecD_B"/>
    <property type="match status" value="1"/>
</dbReference>
<feature type="transmembrane region" description="Helical" evidence="9">
    <location>
        <begin position="241"/>
        <end position="259"/>
    </location>
</feature>
<dbReference type="AlphaFoldDB" id="A0A1I3WNF5"/>
<feature type="domain" description="Protein translocase subunit SecDF P1" evidence="11">
    <location>
        <begin position="64"/>
        <end position="120"/>
    </location>
</feature>
<evidence type="ECO:0000256" key="6">
    <source>
        <dbReference type="ARBA" id="ARBA00022989"/>
    </source>
</evidence>
<comment type="similarity">
    <text evidence="9">Belongs to the SecD/SecF family. SecD subfamily.</text>
</comment>
<keyword evidence="7 9" id="KW-0811">Translocation</keyword>
<dbReference type="EMBL" id="FORT01000008">
    <property type="protein sequence ID" value="SFK08407.1"/>
    <property type="molecule type" value="Genomic_DNA"/>
</dbReference>
<evidence type="ECO:0000256" key="9">
    <source>
        <dbReference type="HAMAP-Rule" id="MF_01463"/>
    </source>
</evidence>
<dbReference type="InterPro" id="IPR048634">
    <property type="entry name" value="SecD_SecF_C"/>
</dbReference>
<dbReference type="Gene3D" id="3.30.70.3400">
    <property type="match status" value="1"/>
</dbReference>
<evidence type="ECO:0000256" key="5">
    <source>
        <dbReference type="ARBA" id="ARBA00022927"/>
    </source>
</evidence>
<comment type="subcellular location">
    <subcellularLocation>
        <location evidence="1 9">Cell membrane</location>
        <topology evidence="1 9">Multi-pass membrane protein</topology>
    </subcellularLocation>
</comment>
<feature type="transmembrane region" description="Helical" evidence="9">
    <location>
        <begin position="293"/>
        <end position="314"/>
    </location>
</feature>
<comment type="subunit">
    <text evidence="9">Forms a complex with SecF. Part of the essential Sec protein translocation apparatus which comprises SecA, SecYEG and auxiliary proteins SecDF. Other proteins may also be involved.</text>
</comment>
<dbReference type="GO" id="GO:0015450">
    <property type="term" value="F:protein-transporting ATPase activity"/>
    <property type="evidence" value="ECO:0007669"/>
    <property type="project" value="InterPro"/>
</dbReference>
<dbReference type="PANTHER" id="PTHR30081:SF1">
    <property type="entry name" value="PROTEIN TRANSLOCASE SUBUNIT SECD"/>
    <property type="match status" value="1"/>
</dbReference>
<dbReference type="GeneID" id="301130144"/>
<sequence length="412" mass="44890">MIKWGRFLLFLVVVALLGTLVATTTTQVAGKITLGLDLQGGFEILYEVEPLEAGHQVDIELLKSTAHMIEKRINIGGVVEPVIDTELPNRIRVKIASQSADQDKLRELIGKPAVLTFRDESGKVILRGSDLAPNGAAVGYDDLKRPLVTVKFSDSKKLEDVTRANLHKRMAIFLDENLQTNPTIQSVITGGSAQITGDYTQESAQELADLLNSGAMPAKLVEKQVTSVGASLGALALQKTIYAGYIGAALIFLFMVLVYRMPGMIANITLAGFTYFCLVVLDWMDATLTLPGIAGFILSIGIAVDANIITYERIQEEIRSGKTILSAFRAGERRSLITILDAHITTLIATGVLFYFGTSSIQGFAVVLAMTIVVSIITNVFGSRFLLWLVVRSNMFKKPFWFGVKESEIGEL</sequence>
<dbReference type="NCBIfam" id="TIGR00916">
    <property type="entry name" value="2A0604s01"/>
    <property type="match status" value="1"/>
</dbReference>
<evidence type="ECO:0000256" key="1">
    <source>
        <dbReference type="ARBA" id="ARBA00004651"/>
    </source>
</evidence>